<dbReference type="OrthoDB" id="7617297at2"/>
<dbReference type="SMART" id="SM00825">
    <property type="entry name" value="PKS_KS"/>
    <property type="match status" value="1"/>
</dbReference>
<dbReference type="InterPro" id="IPR036736">
    <property type="entry name" value="ACP-like_sf"/>
</dbReference>
<organism evidence="6 7">
    <name type="scientific">Myxococcus llanfairpwllgwyngyllgogerychwyrndrobwllllantysiliogogogochensis</name>
    <dbReference type="NCBI Taxonomy" id="2590453"/>
    <lineage>
        <taxon>Bacteria</taxon>
        <taxon>Pseudomonadati</taxon>
        <taxon>Myxococcota</taxon>
        <taxon>Myxococcia</taxon>
        <taxon>Myxococcales</taxon>
        <taxon>Cystobacterineae</taxon>
        <taxon>Myxococcaceae</taxon>
        <taxon>Myxococcus</taxon>
    </lineage>
</organism>
<dbReference type="Pfam" id="PF02801">
    <property type="entry name" value="Ketoacyl-synt_C"/>
    <property type="match status" value="1"/>
</dbReference>
<dbReference type="SUPFAM" id="SSF53901">
    <property type="entry name" value="Thiolase-like"/>
    <property type="match status" value="1"/>
</dbReference>
<dbReference type="InterPro" id="IPR050091">
    <property type="entry name" value="PKS_NRPS_Biosynth_Enz"/>
</dbReference>
<evidence type="ECO:0000259" key="5">
    <source>
        <dbReference type="PROSITE" id="PS52004"/>
    </source>
</evidence>
<dbReference type="Pfam" id="PF00109">
    <property type="entry name" value="ketoacyl-synt"/>
    <property type="match status" value="1"/>
</dbReference>
<dbReference type="Pfam" id="PF00698">
    <property type="entry name" value="Acyl_transf_1"/>
    <property type="match status" value="1"/>
</dbReference>
<dbReference type="PROSITE" id="PS00012">
    <property type="entry name" value="PHOSPHOPANTETHEINE"/>
    <property type="match status" value="1"/>
</dbReference>
<keyword evidence="3" id="KW-0808">Transferase</keyword>
<protein>
    <submittedName>
        <fullName evidence="6">SDR family oxidoreductase</fullName>
    </submittedName>
</protein>
<dbReference type="SUPFAM" id="SSF52151">
    <property type="entry name" value="FabD/lysophospholipase-like"/>
    <property type="match status" value="1"/>
</dbReference>
<dbReference type="GO" id="GO:0004312">
    <property type="term" value="F:fatty acid synthase activity"/>
    <property type="evidence" value="ECO:0007669"/>
    <property type="project" value="TreeGrafter"/>
</dbReference>
<dbReference type="InterPro" id="IPR032821">
    <property type="entry name" value="PKS_assoc"/>
</dbReference>
<dbReference type="SMART" id="SM00822">
    <property type="entry name" value="PKS_KR"/>
    <property type="match status" value="1"/>
</dbReference>
<dbReference type="GO" id="GO:0071770">
    <property type="term" value="P:DIM/DIP cell wall layer assembly"/>
    <property type="evidence" value="ECO:0007669"/>
    <property type="project" value="TreeGrafter"/>
</dbReference>
<dbReference type="SUPFAM" id="SSF47336">
    <property type="entry name" value="ACP-like"/>
    <property type="match status" value="1"/>
</dbReference>
<dbReference type="Gene3D" id="1.10.1200.10">
    <property type="entry name" value="ACP-like"/>
    <property type="match status" value="1"/>
</dbReference>
<dbReference type="InterPro" id="IPR057326">
    <property type="entry name" value="KR_dom"/>
</dbReference>
<accession>A0A540X1J1</accession>
<dbReference type="InterPro" id="IPR001227">
    <property type="entry name" value="Ac_transferase_dom_sf"/>
</dbReference>
<dbReference type="InterPro" id="IPR016039">
    <property type="entry name" value="Thiolase-like"/>
</dbReference>
<evidence type="ECO:0000313" key="6">
    <source>
        <dbReference type="EMBL" id="TQF15118.1"/>
    </source>
</evidence>
<feature type="domain" description="Ketosynthase family 3 (KS3)" evidence="5">
    <location>
        <begin position="4"/>
        <end position="428"/>
    </location>
</feature>
<comment type="caution">
    <text evidence="6">The sequence shown here is derived from an EMBL/GenBank/DDBJ whole genome shotgun (WGS) entry which is preliminary data.</text>
</comment>
<dbReference type="Pfam" id="PF00550">
    <property type="entry name" value="PP-binding"/>
    <property type="match status" value="1"/>
</dbReference>
<gene>
    <name evidence="6" type="ORF">FJV41_15325</name>
</gene>
<dbReference type="PANTHER" id="PTHR43775:SF37">
    <property type="entry name" value="SI:DKEY-61P9.11"/>
    <property type="match status" value="1"/>
</dbReference>
<dbReference type="SMART" id="SM00827">
    <property type="entry name" value="PKS_AT"/>
    <property type="match status" value="1"/>
</dbReference>
<dbReference type="Pfam" id="PF08659">
    <property type="entry name" value="KR"/>
    <property type="match status" value="1"/>
</dbReference>
<dbReference type="Gene3D" id="3.40.47.10">
    <property type="match status" value="1"/>
</dbReference>
<dbReference type="InterPro" id="IPR014031">
    <property type="entry name" value="Ketoacyl_synth_C"/>
</dbReference>
<dbReference type="Pfam" id="PF16197">
    <property type="entry name" value="KAsynt_C_assoc"/>
    <property type="match status" value="1"/>
</dbReference>
<dbReference type="InterPro" id="IPR006162">
    <property type="entry name" value="Ppantetheine_attach_site"/>
</dbReference>
<dbReference type="EMBL" id="VIFM01000051">
    <property type="protein sequence ID" value="TQF15118.1"/>
    <property type="molecule type" value="Genomic_DNA"/>
</dbReference>
<dbReference type="InterPro" id="IPR036291">
    <property type="entry name" value="NAD(P)-bd_dom_sf"/>
</dbReference>
<dbReference type="Proteomes" id="UP000315369">
    <property type="component" value="Unassembled WGS sequence"/>
</dbReference>
<dbReference type="InterPro" id="IPR016035">
    <property type="entry name" value="Acyl_Trfase/lysoPLipase"/>
</dbReference>
<sequence>MTSETAIAVVGAACRFPGARDLDAYWDLLLSGRTGFQRIAREAAEKSLLKGIHPGAPDWVGVCAPLDEVDCFDARLFGYSPREAQVMDPQQRVMLECAHAALDDAAITPASVEHAVGVFIASTASGYLLENLAATNARDEVGVDTIAIHNNADFLPTSISYKLDLRGPSCAVQTACSGSLVSVHLACRALLDGECDVALAGGVSVRLPQHAGYHAATGGVMSPTGQCRPYASDADGTLFGSGAGVVVLQRLDDALARGSRILGVIAGSAVNNDGHGKAGFTAPSQAGQRAVIADALAAAGFVPSDISYLEGHGTATRLGDEIELRALRDVFGQSARRTPLLLGSCKGNVGHAESAAGIAGLLKALLMLRHRRIPLTLGGTDSPLTVASERVLRVPRQAMVWERGSEPLRAGVSSFGIGGTNAHVVLEEPPEARATVAELRPRPRLVSLCAATAEAATASAERLASVLESDTELLLADVAYTLHVGRRELPYRLDVVGNTPSAVAAKLRAAKPLAPSPGGPPRVAFLFPGQGGEVGAMTRQLRRDLPLFRKTFDNLAGHLERRGGPNLLALSAEEREHDTDVLQPLLFLTSHALSETLRAVGVVPDVVLGHSLGEWNAAVTSGTVDVRVALEAVAARGRLMVSTQPGGMVAVSLGEEAVLERLIPGLALAAVNGRAATVVSGPEVALAGFCEGLDRLGIPWQRLRTKRAFHSALMEPILGGLRDALAPIRFAPPSIPFISSTSGARVGEGAQGRGDDWVQQVRRPVRFVDALGTLKGLMGQGSGPLLALEVGPGRALSSAAKQYDRDAFVPVACCASPERDALNQVLEAIGRLRSQGRSVHLEKLYDGEPRRRVPLPAYPFARTSYWLESSATPQVEPSAGRGVPTVAPANASRALSTRLVSWQQVQSAAPAGTAVTPELAWVAQTPWLALVRDQDSSRRFIAALREQGHAVVEVVPGRGFERLDDHRFVVRAGVDEDLRRVVDSVSSRGGLPARALHLWGVGPVSADERDRCFRGLLSLIRVLGRRPHERGTRIFTLTEQAHDVVGTETVLPERAMLGPLSLIASQEIAGLWGAHFDCDSLDTASKALLDEVLGATPRPMLAFRGHHVWTRVHPHVEPPSTERTSLLRKDGVYLITGGTGRFGSIVARMLLDRWNATVYALARGRSRELPVDPRVHVVQADVTDMAAVTRVVQDIVGRHGRLHGVFHAAGVIRDETHCALLELTPERCEEQLAPRVDGVRALTRALEGVDVDFRLTTSSMSPILGGLGLGAYGAANGYVDAFVQAAPPEARWRAIHWEGWHRGTQPSTWSDGIAANQRNRMLADDELAQLLDQVLRAPELRRVVVTRDDLEDRVRQWVRVAELPTAPGSTVASSTPGTPPGGADISTALAGIVHALLGVEAGPTEDLFELGANSLTAVQLLARVRTTFQVDLPLRVLFEGPTIAQLSLALAVATGAEVEDPEFARLLAEIESLSEDEARAQLQQPEPSRGAR</sequence>
<dbReference type="InterPro" id="IPR014030">
    <property type="entry name" value="Ketoacyl_synth_N"/>
</dbReference>
<dbReference type="InterPro" id="IPR020841">
    <property type="entry name" value="PKS_Beta-ketoAc_synthase_dom"/>
</dbReference>
<dbReference type="SUPFAM" id="SSF51735">
    <property type="entry name" value="NAD(P)-binding Rossmann-fold domains"/>
    <property type="match status" value="2"/>
</dbReference>
<keyword evidence="2" id="KW-0597">Phosphoprotein</keyword>
<dbReference type="InterPro" id="IPR020806">
    <property type="entry name" value="PKS_PP-bd"/>
</dbReference>
<dbReference type="InterPro" id="IPR009081">
    <property type="entry name" value="PP-bd_ACP"/>
</dbReference>
<reference evidence="6 7" key="1">
    <citation type="submission" date="2019-06" db="EMBL/GenBank/DDBJ databases">
        <authorList>
            <person name="Livingstone P."/>
            <person name="Whitworth D."/>
        </authorList>
    </citation>
    <scope>NUCLEOTIDE SEQUENCE [LARGE SCALE GENOMIC DNA]</scope>
    <source>
        <strain evidence="6 7">AM401</strain>
    </source>
</reference>
<dbReference type="CDD" id="cd00833">
    <property type="entry name" value="PKS"/>
    <property type="match status" value="1"/>
</dbReference>
<dbReference type="GO" id="GO:0005886">
    <property type="term" value="C:plasma membrane"/>
    <property type="evidence" value="ECO:0007669"/>
    <property type="project" value="TreeGrafter"/>
</dbReference>
<keyword evidence="7" id="KW-1185">Reference proteome</keyword>
<evidence type="ECO:0000256" key="3">
    <source>
        <dbReference type="ARBA" id="ARBA00022679"/>
    </source>
</evidence>
<dbReference type="Gene3D" id="3.30.70.3290">
    <property type="match status" value="1"/>
</dbReference>
<dbReference type="PROSITE" id="PS50075">
    <property type="entry name" value="CARRIER"/>
    <property type="match status" value="1"/>
</dbReference>
<evidence type="ECO:0000256" key="1">
    <source>
        <dbReference type="ARBA" id="ARBA00022450"/>
    </source>
</evidence>
<dbReference type="SMART" id="SM00823">
    <property type="entry name" value="PKS_PP"/>
    <property type="match status" value="1"/>
</dbReference>
<dbReference type="InterPro" id="IPR013968">
    <property type="entry name" value="PKS_KR"/>
</dbReference>
<dbReference type="Gene3D" id="3.40.366.10">
    <property type="entry name" value="Malonyl-Coenzyme A Acyl Carrier Protein, domain 2"/>
    <property type="match status" value="1"/>
</dbReference>
<dbReference type="GO" id="GO:0006633">
    <property type="term" value="P:fatty acid biosynthetic process"/>
    <property type="evidence" value="ECO:0007669"/>
    <property type="project" value="TreeGrafter"/>
</dbReference>
<dbReference type="PROSITE" id="PS52004">
    <property type="entry name" value="KS3_2"/>
    <property type="match status" value="1"/>
</dbReference>
<dbReference type="RefSeq" id="WP_141643222.1">
    <property type="nucleotide sequence ID" value="NZ_VIFM01000051.1"/>
</dbReference>
<dbReference type="PANTHER" id="PTHR43775">
    <property type="entry name" value="FATTY ACID SYNTHASE"/>
    <property type="match status" value="1"/>
</dbReference>
<proteinExistence type="predicted"/>
<name>A0A540X1J1_9BACT</name>
<dbReference type="GO" id="GO:0031177">
    <property type="term" value="F:phosphopantetheine binding"/>
    <property type="evidence" value="ECO:0007669"/>
    <property type="project" value="InterPro"/>
</dbReference>
<keyword evidence="1" id="KW-0596">Phosphopantetheine</keyword>
<dbReference type="InterPro" id="IPR016036">
    <property type="entry name" value="Malonyl_transacylase_ACP-bd"/>
</dbReference>
<feature type="domain" description="Carrier" evidence="4">
    <location>
        <begin position="1379"/>
        <end position="1454"/>
    </location>
</feature>
<evidence type="ECO:0000313" key="7">
    <source>
        <dbReference type="Proteomes" id="UP000315369"/>
    </source>
</evidence>
<evidence type="ECO:0000259" key="4">
    <source>
        <dbReference type="PROSITE" id="PS50075"/>
    </source>
</evidence>
<dbReference type="Gene3D" id="3.40.50.720">
    <property type="entry name" value="NAD(P)-binding Rossmann-like Domain"/>
    <property type="match status" value="1"/>
</dbReference>
<evidence type="ECO:0000256" key="2">
    <source>
        <dbReference type="ARBA" id="ARBA00022553"/>
    </source>
</evidence>
<dbReference type="SUPFAM" id="SSF55048">
    <property type="entry name" value="Probable ACP-binding domain of malonyl-CoA ACP transacylase"/>
    <property type="match status" value="1"/>
</dbReference>
<dbReference type="InterPro" id="IPR014043">
    <property type="entry name" value="Acyl_transferase_dom"/>
</dbReference>
<dbReference type="GO" id="GO:0005737">
    <property type="term" value="C:cytoplasm"/>
    <property type="evidence" value="ECO:0007669"/>
    <property type="project" value="TreeGrafter"/>
</dbReference>